<dbReference type="EMBL" id="JSYL01000009">
    <property type="protein sequence ID" value="KIA88263.1"/>
    <property type="molecule type" value="Genomic_DNA"/>
</dbReference>
<keyword evidence="5" id="KW-0808">Transferase</keyword>
<evidence type="ECO:0000256" key="3">
    <source>
        <dbReference type="ARBA" id="ARBA00013253"/>
    </source>
</evidence>
<evidence type="ECO:0000256" key="8">
    <source>
        <dbReference type="ARBA" id="ARBA00022840"/>
    </source>
</evidence>
<dbReference type="GO" id="GO:0046654">
    <property type="term" value="P:tetrahydrofolate biosynthetic process"/>
    <property type="evidence" value="ECO:0007669"/>
    <property type="project" value="UniProtKB-UniPathway"/>
</dbReference>
<dbReference type="PANTHER" id="PTHR43071">
    <property type="entry name" value="2-AMINO-4-HYDROXY-6-HYDROXYMETHYLDIHYDROPTERIDINE PYROPHOSPHOKINASE"/>
    <property type="match status" value="1"/>
</dbReference>
<feature type="domain" description="7,8-dihydro-6-hydroxymethylpterin-pyrophosphokinase" evidence="13">
    <location>
        <begin position="1"/>
        <end position="100"/>
    </location>
</feature>
<proteinExistence type="inferred from homology"/>
<dbReference type="Gene3D" id="3.30.70.560">
    <property type="entry name" value="7,8-Dihydro-6-hydroxymethylpterin-pyrophosphokinase HPPK"/>
    <property type="match status" value="1"/>
</dbReference>
<evidence type="ECO:0000256" key="5">
    <source>
        <dbReference type="ARBA" id="ARBA00022679"/>
    </source>
</evidence>
<evidence type="ECO:0000313" key="14">
    <source>
        <dbReference type="EMBL" id="KIA88263.1"/>
    </source>
</evidence>
<dbReference type="GO" id="GO:0005524">
    <property type="term" value="F:ATP binding"/>
    <property type="evidence" value="ECO:0007669"/>
    <property type="project" value="UniProtKB-KW"/>
</dbReference>
<evidence type="ECO:0000256" key="7">
    <source>
        <dbReference type="ARBA" id="ARBA00022777"/>
    </source>
</evidence>
<evidence type="ECO:0000256" key="9">
    <source>
        <dbReference type="ARBA" id="ARBA00022909"/>
    </source>
</evidence>
<dbReference type="InterPro" id="IPR035907">
    <property type="entry name" value="Hppk_sf"/>
</dbReference>
<dbReference type="GO" id="GO:0003848">
    <property type="term" value="F:2-amino-4-hydroxy-6-hydroxymethyldihydropteridine diphosphokinase activity"/>
    <property type="evidence" value="ECO:0007669"/>
    <property type="project" value="UniProtKB-EC"/>
</dbReference>
<evidence type="ECO:0000256" key="2">
    <source>
        <dbReference type="ARBA" id="ARBA00005810"/>
    </source>
</evidence>
<evidence type="ECO:0000256" key="4">
    <source>
        <dbReference type="ARBA" id="ARBA00016218"/>
    </source>
</evidence>
<dbReference type="Proteomes" id="UP000031473">
    <property type="component" value="Unassembled WGS sequence"/>
</dbReference>
<accession>A0A0C1F8Q3</accession>
<gene>
    <name evidence="14" type="ORF">OA86_11760</name>
</gene>
<evidence type="ECO:0000256" key="12">
    <source>
        <dbReference type="ARBA" id="ARBA00033413"/>
    </source>
</evidence>
<dbReference type="InterPro" id="IPR000550">
    <property type="entry name" value="Hppk"/>
</dbReference>
<dbReference type="UniPathway" id="UPA00077">
    <property type="reaction ID" value="UER00155"/>
</dbReference>
<reference evidence="14 15" key="1">
    <citation type="submission" date="2014-10" db="EMBL/GenBank/DDBJ databases">
        <title>Kaistella jeonii genome.</title>
        <authorList>
            <person name="Clayton J.T."/>
            <person name="Newman J.D."/>
        </authorList>
    </citation>
    <scope>NUCLEOTIDE SEQUENCE [LARGE SCALE GENOMIC DNA]</scope>
    <source>
        <strain evidence="14 15">DSM 17048</strain>
    </source>
</reference>
<name>A0A0C1F8Q3_9FLAO</name>
<evidence type="ECO:0000313" key="15">
    <source>
        <dbReference type="Proteomes" id="UP000031473"/>
    </source>
</evidence>
<keyword evidence="7" id="KW-0418">Kinase</keyword>
<dbReference type="STRING" id="266749.SAMN05421876_1119"/>
<evidence type="ECO:0000256" key="1">
    <source>
        <dbReference type="ARBA" id="ARBA00005051"/>
    </source>
</evidence>
<evidence type="ECO:0000256" key="6">
    <source>
        <dbReference type="ARBA" id="ARBA00022741"/>
    </source>
</evidence>
<comment type="function">
    <text evidence="10">Catalyzes the transfer of pyrophosphate from adenosine triphosphate (ATP) to 6-hydroxymethyl-7,8-dihydropterin, an enzymatic step in folate biosynthesis pathway.</text>
</comment>
<evidence type="ECO:0000256" key="10">
    <source>
        <dbReference type="ARBA" id="ARBA00029409"/>
    </source>
</evidence>
<keyword evidence="15" id="KW-1185">Reference proteome</keyword>
<protein>
    <recommendedName>
        <fullName evidence="4">2-amino-4-hydroxy-6-hydroxymethyldihydropteridine pyrophosphokinase</fullName>
        <ecNumber evidence="3">2.7.6.3</ecNumber>
    </recommendedName>
    <alternativeName>
        <fullName evidence="11">6-hydroxymethyl-7,8-dihydropterin pyrophosphokinase</fullName>
    </alternativeName>
    <alternativeName>
        <fullName evidence="12">7,8-dihydro-6-hydroxymethylpterin-pyrophosphokinase</fullName>
    </alternativeName>
</protein>
<keyword evidence="8" id="KW-0067">ATP-binding</keyword>
<dbReference type="PANTHER" id="PTHR43071:SF1">
    <property type="entry name" value="2-AMINO-4-HYDROXY-6-HYDROXYMETHYLDIHYDROPTERIDINE PYROPHOSPHOKINASE"/>
    <property type="match status" value="1"/>
</dbReference>
<comment type="caution">
    <text evidence="14">The sequence shown here is derived from an EMBL/GenBank/DDBJ whole genome shotgun (WGS) entry which is preliminary data.</text>
</comment>
<comment type="pathway">
    <text evidence="1">Cofactor biosynthesis; tetrahydrofolate biosynthesis; 2-amino-4-hydroxy-6-hydroxymethyl-7,8-dihydropteridine diphosphate from 7,8-dihydroneopterin triphosphate: step 4/4.</text>
</comment>
<organism evidence="14 15">
    <name type="scientific">Kaistella jeonii</name>
    <dbReference type="NCBI Taxonomy" id="266749"/>
    <lineage>
        <taxon>Bacteria</taxon>
        <taxon>Pseudomonadati</taxon>
        <taxon>Bacteroidota</taxon>
        <taxon>Flavobacteriia</taxon>
        <taxon>Flavobacteriales</taxon>
        <taxon>Weeksellaceae</taxon>
        <taxon>Chryseobacterium group</taxon>
        <taxon>Kaistella</taxon>
    </lineage>
</organism>
<evidence type="ECO:0000259" key="13">
    <source>
        <dbReference type="Pfam" id="PF01288"/>
    </source>
</evidence>
<dbReference type="Pfam" id="PF01288">
    <property type="entry name" value="HPPK"/>
    <property type="match status" value="1"/>
</dbReference>
<dbReference type="SUPFAM" id="SSF55083">
    <property type="entry name" value="6-hydroxymethyl-7,8-dihydropterin pyrophosphokinase, HPPK"/>
    <property type="match status" value="1"/>
</dbReference>
<keyword evidence="6" id="KW-0547">Nucleotide-binding</keyword>
<dbReference type="EC" id="2.7.6.3" evidence="3"/>
<comment type="similarity">
    <text evidence="2">Belongs to the HPPK family.</text>
</comment>
<dbReference type="GO" id="GO:0046656">
    <property type="term" value="P:folic acid biosynthetic process"/>
    <property type="evidence" value="ECO:0007669"/>
    <property type="project" value="UniProtKB-KW"/>
</dbReference>
<keyword evidence="9" id="KW-0289">Folate biosynthesis</keyword>
<sequence>MISLGSNINSEENFSKALVHLQQLGFIMQRSAFIKTKPLKFEEQPEFLNGAILLNTKKSLSELKMHLKQIEALLGRVRTENKNAPREIDLDVTTYNGFIIDEDLAVFPFLIDFVQQLQPEIQLEK</sequence>
<dbReference type="NCBIfam" id="TIGR01498">
    <property type="entry name" value="folK"/>
    <property type="match status" value="1"/>
</dbReference>
<dbReference type="AlphaFoldDB" id="A0A0C1F8Q3"/>
<dbReference type="GO" id="GO:0016301">
    <property type="term" value="F:kinase activity"/>
    <property type="evidence" value="ECO:0007669"/>
    <property type="project" value="UniProtKB-KW"/>
</dbReference>
<evidence type="ECO:0000256" key="11">
    <source>
        <dbReference type="ARBA" id="ARBA00029766"/>
    </source>
</evidence>